<dbReference type="GeneID" id="5481045"/>
<dbReference type="STRING" id="665079.A7F8Y8"/>
<dbReference type="EMBL" id="CH476649">
    <property type="protein sequence ID" value="EDN99209.1"/>
    <property type="molecule type" value="Genomic_DNA"/>
</dbReference>
<evidence type="ECO:0008006" key="4">
    <source>
        <dbReference type="Google" id="ProtNLM"/>
    </source>
</evidence>
<feature type="region of interest" description="Disordered" evidence="1">
    <location>
        <begin position="1"/>
        <end position="49"/>
    </location>
</feature>
<keyword evidence="3" id="KW-1185">Reference proteome</keyword>
<evidence type="ECO:0000256" key="1">
    <source>
        <dbReference type="SAM" id="MobiDB-lite"/>
    </source>
</evidence>
<dbReference type="Proteomes" id="UP000001312">
    <property type="component" value="Unassembled WGS sequence"/>
</dbReference>
<accession>A7F8Y8</accession>
<organism evidence="2 3">
    <name type="scientific">Sclerotinia sclerotiorum (strain ATCC 18683 / 1980 / Ss-1)</name>
    <name type="common">White mold</name>
    <name type="synonym">Whetzelinia sclerotiorum</name>
    <dbReference type="NCBI Taxonomy" id="665079"/>
    <lineage>
        <taxon>Eukaryota</taxon>
        <taxon>Fungi</taxon>
        <taxon>Dikarya</taxon>
        <taxon>Ascomycota</taxon>
        <taxon>Pezizomycotina</taxon>
        <taxon>Leotiomycetes</taxon>
        <taxon>Helotiales</taxon>
        <taxon>Sclerotiniaceae</taxon>
        <taxon>Sclerotinia</taxon>
    </lineage>
</organism>
<reference evidence="3" key="1">
    <citation type="journal article" date="2011" name="PLoS Genet.">
        <title>Genomic analysis of the necrotrophic fungal pathogens Sclerotinia sclerotiorum and Botrytis cinerea.</title>
        <authorList>
            <person name="Amselem J."/>
            <person name="Cuomo C.A."/>
            <person name="van Kan J.A."/>
            <person name="Viaud M."/>
            <person name="Benito E.P."/>
            <person name="Couloux A."/>
            <person name="Coutinho P.M."/>
            <person name="de Vries R.P."/>
            <person name="Dyer P.S."/>
            <person name="Fillinger S."/>
            <person name="Fournier E."/>
            <person name="Gout L."/>
            <person name="Hahn M."/>
            <person name="Kohn L."/>
            <person name="Lapalu N."/>
            <person name="Plummer K.M."/>
            <person name="Pradier J.M."/>
            <person name="Quevillon E."/>
            <person name="Sharon A."/>
            <person name="Simon A."/>
            <person name="ten Have A."/>
            <person name="Tudzynski B."/>
            <person name="Tudzynski P."/>
            <person name="Wincker P."/>
            <person name="Andrew M."/>
            <person name="Anthouard V."/>
            <person name="Beever R.E."/>
            <person name="Beffa R."/>
            <person name="Benoit I."/>
            <person name="Bouzid O."/>
            <person name="Brault B."/>
            <person name="Chen Z."/>
            <person name="Choquer M."/>
            <person name="Collemare J."/>
            <person name="Cotton P."/>
            <person name="Danchin E.G."/>
            <person name="Da Silva C."/>
            <person name="Gautier A."/>
            <person name="Giraud C."/>
            <person name="Giraud T."/>
            <person name="Gonzalez C."/>
            <person name="Grossetete S."/>
            <person name="Guldener U."/>
            <person name="Henrissat B."/>
            <person name="Howlett B.J."/>
            <person name="Kodira C."/>
            <person name="Kretschmer M."/>
            <person name="Lappartient A."/>
            <person name="Leroch M."/>
            <person name="Levis C."/>
            <person name="Mauceli E."/>
            <person name="Neuveglise C."/>
            <person name="Oeser B."/>
            <person name="Pearson M."/>
            <person name="Poulain J."/>
            <person name="Poussereau N."/>
            <person name="Quesneville H."/>
            <person name="Rascle C."/>
            <person name="Schumacher J."/>
            <person name="Segurens B."/>
            <person name="Sexton A."/>
            <person name="Silva E."/>
            <person name="Sirven C."/>
            <person name="Soanes D.M."/>
            <person name="Talbot N.J."/>
            <person name="Templeton M."/>
            <person name="Yandava C."/>
            <person name="Yarden O."/>
            <person name="Zeng Q."/>
            <person name="Rollins J.A."/>
            <person name="Lebrun M.H."/>
            <person name="Dickman M."/>
        </authorList>
    </citation>
    <scope>NUCLEOTIDE SEQUENCE [LARGE SCALE GENOMIC DNA]</scope>
    <source>
        <strain evidence="3">ATCC 18683 / 1980 / Ss-1</strain>
    </source>
</reference>
<protein>
    <recommendedName>
        <fullName evidence="4">NUC153 domain-containing protein</fullName>
    </recommendedName>
</protein>
<dbReference type="KEGG" id="ssl:SS1G_14069"/>
<dbReference type="PANTHER" id="PTHR12202">
    <property type="entry name" value="ESF1 HOMOLOG"/>
    <property type="match status" value="1"/>
</dbReference>
<dbReference type="AlphaFoldDB" id="A7F8Y8"/>
<feature type="region of interest" description="Disordered" evidence="1">
    <location>
        <begin position="79"/>
        <end position="116"/>
    </location>
</feature>
<dbReference type="GO" id="GO:0006364">
    <property type="term" value="P:rRNA processing"/>
    <property type="evidence" value="ECO:0007669"/>
    <property type="project" value="InterPro"/>
</dbReference>
<feature type="compositionally biased region" description="Acidic residues" evidence="1">
    <location>
        <begin position="87"/>
        <end position="116"/>
    </location>
</feature>
<dbReference type="HOGENOM" id="CLU_2078684_0_0_1"/>
<dbReference type="InterPro" id="IPR039754">
    <property type="entry name" value="Esf1"/>
</dbReference>
<feature type="compositionally biased region" description="Polar residues" evidence="1">
    <location>
        <begin position="13"/>
        <end position="30"/>
    </location>
</feature>
<name>A7F8Y8_SCLS1</name>
<dbReference type="InParanoid" id="A7F8Y8"/>
<gene>
    <name evidence="2" type="ORF">SS1G_14069</name>
</gene>
<evidence type="ECO:0000313" key="2">
    <source>
        <dbReference type="EMBL" id="EDN99209.1"/>
    </source>
</evidence>
<proteinExistence type="predicted"/>
<dbReference type="RefSeq" id="XP_001584972.1">
    <property type="nucleotide sequence ID" value="XM_001584922.1"/>
</dbReference>
<dbReference type="PANTHER" id="PTHR12202:SF0">
    <property type="entry name" value="ESF1 HOMOLOG"/>
    <property type="match status" value="1"/>
</dbReference>
<sequence>MPKQKAPKGASKDVSSTAEVNDARFSNFSTDPRFRLPSKKQTRTKIDKRFSRMLKDEDFSNSAKVDRYGRKLSGSGKKKALERLYVDEDEDEEDSESENEDENGLGEDVEVEDDEVVEKELRKAAAAWRSGN</sequence>
<evidence type="ECO:0000313" key="3">
    <source>
        <dbReference type="Proteomes" id="UP000001312"/>
    </source>
</evidence>
<dbReference type="eggNOG" id="KOG2318">
    <property type="taxonomic scope" value="Eukaryota"/>
</dbReference>